<evidence type="ECO:0000256" key="1">
    <source>
        <dbReference type="ARBA" id="ARBA00009013"/>
    </source>
</evidence>
<dbReference type="PANTHER" id="PTHR33495">
    <property type="entry name" value="ANTI-SIGMA FACTOR ANTAGONIST TM_1081-RELATED-RELATED"/>
    <property type="match status" value="1"/>
</dbReference>
<dbReference type="SUPFAM" id="SSF52091">
    <property type="entry name" value="SpoIIaa-like"/>
    <property type="match status" value="1"/>
</dbReference>
<dbReference type="Proteomes" id="UP000601223">
    <property type="component" value="Unassembled WGS sequence"/>
</dbReference>
<feature type="domain" description="STAS" evidence="4">
    <location>
        <begin position="4"/>
        <end position="110"/>
    </location>
</feature>
<dbReference type="CDD" id="cd07043">
    <property type="entry name" value="STAS_anti-anti-sigma_factors"/>
    <property type="match status" value="1"/>
</dbReference>
<dbReference type="EMBL" id="BONF01000036">
    <property type="protein sequence ID" value="GIF84333.1"/>
    <property type="molecule type" value="Genomic_DNA"/>
</dbReference>
<dbReference type="InterPro" id="IPR002645">
    <property type="entry name" value="STAS_dom"/>
</dbReference>
<comment type="similarity">
    <text evidence="1 2">Belongs to the anti-sigma-factor antagonist family.</text>
</comment>
<evidence type="ECO:0000313" key="6">
    <source>
        <dbReference type="Proteomes" id="UP000601223"/>
    </source>
</evidence>
<evidence type="ECO:0000259" key="4">
    <source>
        <dbReference type="PROSITE" id="PS50801"/>
    </source>
</evidence>
<sequence length="110" mass="11284">MGVLTVSTVETAGRLVVRLSGECDMSCSDELAAALSAAIGRSPRTEVDLGGLRFLDSSGIHVLVTAHRDARARQAIMYVTHAAGVVATVLELTGVAALLAPPPQASGDRS</sequence>
<protein>
    <recommendedName>
        <fullName evidence="2">Anti-sigma factor antagonist</fullName>
    </recommendedName>
</protein>
<evidence type="ECO:0000313" key="5">
    <source>
        <dbReference type="EMBL" id="GIF84333.1"/>
    </source>
</evidence>
<accession>A0A8J3JSV9</accession>
<keyword evidence="3" id="KW-1133">Transmembrane helix</keyword>
<dbReference type="InterPro" id="IPR058548">
    <property type="entry name" value="MlaB-like_STAS"/>
</dbReference>
<proteinExistence type="inferred from homology"/>
<dbReference type="PANTHER" id="PTHR33495:SF2">
    <property type="entry name" value="ANTI-SIGMA FACTOR ANTAGONIST TM_1081-RELATED"/>
    <property type="match status" value="1"/>
</dbReference>
<organism evidence="5 6">
    <name type="scientific">Catellatospora bangladeshensis</name>
    <dbReference type="NCBI Taxonomy" id="310355"/>
    <lineage>
        <taxon>Bacteria</taxon>
        <taxon>Bacillati</taxon>
        <taxon>Actinomycetota</taxon>
        <taxon>Actinomycetes</taxon>
        <taxon>Micromonosporales</taxon>
        <taxon>Micromonosporaceae</taxon>
        <taxon>Catellatospora</taxon>
    </lineage>
</organism>
<keyword evidence="6" id="KW-1185">Reference proteome</keyword>
<keyword evidence="3" id="KW-0812">Transmembrane</keyword>
<reference evidence="5 6" key="1">
    <citation type="submission" date="2021-01" db="EMBL/GenBank/DDBJ databases">
        <title>Whole genome shotgun sequence of Catellatospora bangladeshensis NBRC 107357.</title>
        <authorList>
            <person name="Komaki H."/>
            <person name="Tamura T."/>
        </authorList>
    </citation>
    <scope>NUCLEOTIDE SEQUENCE [LARGE SCALE GENOMIC DNA]</scope>
    <source>
        <strain evidence="5 6">NBRC 107357</strain>
    </source>
</reference>
<gene>
    <name evidence="5" type="ORF">Cba03nite_56820</name>
</gene>
<name>A0A8J3JSV9_9ACTN</name>
<dbReference type="GO" id="GO:0043856">
    <property type="term" value="F:anti-sigma factor antagonist activity"/>
    <property type="evidence" value="ECO:0007669"/>
    <property type="project" value="InterPro"/>
</dbReference>
<dbReference type="InterPro" id="IPR036513">
    <property type="entry name" value="STAS_dom_sf"/>
</dbReference>
<evidence type="ECO:0000256" key="2">
    <source>
        <dbReference type="RuleBase" id="RU003749"/>
    </source>
</evidence>
<dbReference type="InterPro" id="IPR003658">
    <property type="entry name" value="Anti-sigma_ant"/>
</dbReference>
<dbReference type="Gene3D" id="3.30.750.24">
    <property type="entry name" value="STAS domain"/>
    <property type="match status" value="1"/>
</dbReference>
<dbReference type="AlphaFoldDB" id="A0A8J3JSV9"/>
<evidence type="ECO:0000256" key="3">
    <source>
        <dbReference type="SAM" id="Phobius"/>
    </source>
</evidence>
<feature type="transmembrane region" description="Helical" evidence="3">
    <location>
        <begin position="75"/>
        <end position="100"/>
    </location>
</feature>
<comment type="caution">
    <text evidence="5">The sequence shown here is derived from an EMBL/GenBank/DDBJ whole genome shotgun (WGS) entry which is preliminary data.</text>
</comment>
<keyword evidence="3" id="KW-0472">Membrane</keyword>
<dbReference type="RefSeq" id="WP_203752460.1">
    <property type="nucleotide sequence ID" value="NZ_BONF01000036.1"/>
</dbReference>
<dbReference type="PROSITE" id="PS50801">
    <property type="entry name" value="STAS"/>
    <property type="match status" value="1"/>
</dbReference>
<dbReference type="Pfam" id="PF13466">
    <property type="entry name" value="STAS_2"/>
    <property type="match status" value="1"/>
</dbReference>
<dbReference type="NCBIfam" id="TIGR00377">
    <property type="entry name" value="ant_ant_sig"/>
    <property type="match status" value="1"/>
</dbReference>